<comment type="caution">
    <text evidence="1">The sequence shown here is derived from an EMBL/GenBank/DDBJ whole genome shotgun (WGS) entry which is preliminary data.</text>
</comment>
<evidence type="ECO:0000313" key="2">
    <source>
        <dbReference type="Proteomes" id="UP001187192"/>
    </source>
</evidence>
<dbReference type="Gramene" id="FCD_00021779-RA">
    <property type="protein sequence ID" value="FCD_00021779-RA:cds"/>
    <property type="gene ID" value="FCD_00021779"/>
</dbReference>
<dbReference type="EMBL" id="BTGU01005154">
    <property type="protein sequence ID" value="GMN20397.1"/>
    <property type="molecule type" value="Genomic_DNA"/>
</dbReference>
<protein>
    <submittedName>
        <fullName evidence="1">Uncharacterized protein</fullName>
    </submittedName>
</protein>
<dbReference type="AlphaFoldDB" id="A0AA88CL21"/>
<name>A0AA88CL21_FICCA</name>
<evidence type="ECO:0000313" key="1">
    <source>
        <dbReference type="EMBL" id="GMN20397.1"/>
    </source>
</evidence>
<reference evidence="1" key="1">
    <citation type="submission" date="2023-07" db="EMBL/GenBank/DDBJ databases">
        <title>draft genome sequence of fig (Ficus carica).</title>
        <authorList>
            <person name="Takahashi T."/>
            <person name="Nishimura K."/>
        </authorList>
    </citation>
    <scope>NUCLEOTIDE SEQUENCE</scope>
</reference>
<proteinExistence type="predicted"/>
<gene>
    <name evidence="1" type="ORF">TIFTF001_047090</name>
</gene>
<accession>A0AA88CL21</accession>
<organism evidence="1 2">
    <name type="scientific">Ficus carica</name>
    <name type="common">Common fig</name>
    <dbReference type="NCBI Taxonomy" id="3494"/>
    <lineage>
        <taxon>Eukaryota</taxon>
        <taxon>Viridiplantae</taxon>
        <taxon>Streptophyta</taxon>
        <taxon>Embryophyta</taxon>
        <taxon>Tracheophyta</taxon>
        <taxon>Spermatophyta</taxon>
        <taxon>Magnoliopsida</taxon>
        <taxon>eudicotyledons</taxon>
        <taxon>Gunneridae</taxon>
        <taxon>Pentapetalae</taxon>
        <taxon>rosids</taxon>
        <taxon>fabids</taxon>
        <taxon>Rosales</taxon>
        <taxon>Moraceae</taxon>
        <taxon>Ficeae</taxon>
        <taxon>Ficus</taxon>
    </lineage>
</organism>
<sequence length="113" mass="12946">MNLWCNECQRSRSGAQRSKLVEVEVSRWRIATSLQQESRLYDTENRDRVSTAISRSDKWLRIALAAKKRDLISATIVRSEKGYAIASVALVESSSCCRWRRPNVGKTPTMKKN</sequence>
<keyword evidence="2" id="KW-1185">Reference proteome</keyword>
<dbReference type="Proteomes" id="UP001187192">
    <property type="component" value="Unassembled WGS sequence"/>
</dbReference>